<sequence>MATRQRGGRFPLIMGTLAVVLLVLAALLMGMAGPAYRMEWVALGDAFEMLRRGAYFAIGAGIVAIIALLVAVICRRARPAVASGLVIIACLGLLAVPWLHWQRAQDAPPIHDITTDTENPPAFDAVAEAREAAPNAVDYPGEETAQQQLEAYPDIGPIVLNASLDNVREAAEAEMRDRGWSLAQAGDDTLEATATTTWFGFEDDVVIRLTDNDGQVRVDMRSASRLGRGDAGTNAARIRDYLTALEARLE</sequence>
<feature type="transmembrane region" description="Helical" evidence="1">
    <location>
        <begin position="80"/>
        <end position="101"/>
    </location>
</feature>
<keyword evidence="1" id="KW-0472">Membrane</keyword>
<organism evidence="2 3">
    <name type="scientific">Aidingimonas halophila</name>
    <dbReference type="NCBI Taxonomy" id="574349"/>
    <lineage>
        <taxon>Bacteria</taxon>
        <taxon>Pseudomonadati</taxon>
        <taxon>Pseudomonadota</taxon>
        <taxon>Gammaproteobacteria</taxon>
        <taxon>Oceanospirillales</taxon>
        <taxon>Halomonadaceae</taxon>
        <taxon>Aidingimonas</taxon>
    </lineage>
</organism>
<evidence type="ECO:0000313" key="2">
    <source>
        <dbReference type="EMBL" id="SDX21317.1"/>
    </source>
</evidence>
<keyword evidence="1" id="KW-0812">Transmembrane</keyword>
<protein>
    <submittedName>
        <fullName evidence="2">Uncharacterized conserved protein, DUF1499 family</fullName>
    </submittedName>
</protein>
<reference evidence="2 3" key="1">
    <citation type="submission" date="2016-10" db="EMBL/GenBank/DDBJ databases">
        <authorList>
            <person name="de Groot N.N."/>
        </authorList>
    </citation>
    <scope>NUCLEOTIDE SEQUENCE [LARGE SCALE GENOMIC DNA]</scope>
    <source>
        <strain evidence="2 3">DSM 19219</strain>
    </source>
</reference>
<evidence type="ECO:0000313" key="3">
    <source>
        <dbReference type="Proteomes" id="UP000198500"/>
    </source>
</evidence>
<dbReference type="Proteomes" id="UP000198500">
    <property type="component" value="Unassembled WGS sequence"/>
</dbReference>
<dbReference type="InterPro" id="IPR010865">
    <property type="entry name" value="DUF1499"/>
</dbReference>
<gene>
    <name evidence="2" type="ORF">SAMN05443545_104268</name>
</gene>
<evidence type="ECO:0000256" key="1">
    <source>
        <dbReference type="SAM" id="Phobius"/>
    </source>
</evidence>
<keyword evidence="3" id="KW-1185">Reference proteome</keyword>
<accession>A0A1H2ZVI8</accession>
<dbReference type="OrthoDB" id="1523552at2"/>
<keyword evidence="1" id="KW-1133">Transmembrane helix</keyword>
<dbReference type="Pfam" id="PF07386">
    <property type="entry name" value="DUF1499"/>
    <property type="match status" value="1"/>
</dbReference>
<proteinExistence type="predicted"/>
<feature type="transmembrane region" description="Helical" evidence="1">
    <location>
        <begin position="53"/>
        <end position="73"/>
    </location>
</feature>
<dbReference type="AlphaFoldDB" id="A0A1H2ZVI8"/>
<dbReference type="EMBL" id="FNNI01000004">
    <property type="protein sequence ID" value="SDX21317.1"/>
    <property type="molecule type" value="Genomic_DNA"/>
</dbReference>
<dbReference type="RefSeq" id="WP_092569274.1">
    <property type="nucleotide sequence ID" value="NZ_BMXH01000001.1"/>
</dbReference>
<dbReference type="STRING" id="574349.SAMN05443545_104268"/>
<name>A0A1H2ZVI8_9GAMM</name>